<name>A0A266LZD8_PSEFR</name>
<organism evidence="2 3">
    <name type="scientific">Pseudomonas fragi</name>
    <dbReference type="NCBI Taxonomy" id="296"/>
    <lineage>
        <taxon>Bacteria</taxon>
        <taxon>Pseudomonadati</taxon>
        <taxon>Pseudomonadota</taxon>
        <taxon>Gammaproteobacteria</taxon>
        <taxon>Pseudomonadales</taxon>
        <taxon>Pseudomonadaceae</taxon>
        <taxon>Pseudomonas</taxon>
    </lineage>
</organism>
<keyword evidence="1" id="KW-0472">Membrane</keyword>
<dbReference type="RefSeq" id="WP_095027478.1">
    <property type="nucleotide sequence ID" value="NZ_NQKL01000001.1"/>
</dbReference>
<feature type="transmembrane region" description="Helical" evidence="1">
    <location>
        <begin position="47"/>
        <end position="65"/>
    </location>
</feature>
<accession>A0A266LZD8</accession>
<feature type="transmembrane region" description="Helical" evidence="1">
    <location>
        <begin position="14"/>
        <end position="35"/>
    </location>
</feature>
<sequence length="124" mass="12850">MSTSAAYAPPRRRLGANIMIIAALAALAITAGRFFMPLSGVTGSGGAMTTMFAELVLLVLGVLLLKTGAGGLRNFVLFLSWAGVIGTLFAASLLHGWWTVIALLVYAVGVVIETFGPKPSRSAL</sequence>
<evidence type="ECO:0000313" key="3">
    <source>
        <dbReference type="Proteomes" id="UP000216113"/>
    </source>
</evidence>
<dbReference type="Proteomes" id="UP000216113">
    <property type="component" value="Unassembled WGS sequence"/>
</dbReference>
<dbReference type="AlphaFoldDB" id="A0A266LZD8"/>
<proteinExistence type="predicted"/>
<comment type="caution">
    <text evidence="2">The sequence shown here is derived from an EMBL/GenBank/DDBJ whole genome shotgun (WGS) entry which is preliminary data.</text>
</comment>
<protein>
    <submittedName>
        <fullName evidence="2">Uncharacterized protein</fullName>
    </submittedName>
</protein>
<evidence type="ECO:0000256" key="1">
    <source>
        <dbReference type="SAM" id="Phobius"/>
    </source>
</evidence>
<reference evidence="2 3" key="1">
    <citation type="submission" date="2017-08" db="EMBL/GenBank/DDBJ databases">
        <title>Genomic and metabolic characterisation of spoilage-associated Pseudomonas species.</title>
        <authorList>
            <person name="Stanborough T."/>
            <person name="Fegan N."/>
            <person name="Powell S.M."/>
            <person name="Singh T."/>
            <person name="Tamplin M.L."/>
            <person name="Chandry P.S."/>
        </authorList>
    </citation>
    <scope>NUCLEOTIDE SEQUENCE [LARGE SCALE GENOMIC DNA]</scope>
    <source>
        <strain evidence="2 3">F1820</strain>
    </source>
</reference>
<evidence type="ECO:0000313" key="2">
    <source>
        <dbReference type="EMBL" id="OZY43428.1"/>
    </source>
</evidence>
<feature type="transmembrane region" description="Helical" evidence="1">
    <location>
        <begin position="72"/>
        <end position="91"/>
    </location>
</feature>
<dbReference type="EMBL" id="NQKL01000001">
    <property type="protein sequence ID" value="OZY43428.1"/>
    <property type="molecule type" value="Genomic_DNA"/>
</dbReference>
<gene>
    <name evidence="2" type="ORF">CJF43_00245</name>
</gene>
<keyword evidence="1" id="KW-1133">Transmembrane helix</keyword>
<feature type="transmembrane region" description="Helical" evidence="1">
    <location>
        <begin position="97"/>
        <end position="116"/>
    </location>
</feature>
<keyword evidence="1" id="KW-0812">Transmembrane</keyword>